<feature type="transmembrane region" description="Helical" evidence="2">
    <location>
        <begin position="15"/>
        <end position="35"/>
    </location>
</feature>
<gene>
    <name evidence="3" type="ORF">BCR44DRAFT_222728</name>
</gene>
<keyword evidence="2" id="KW-1133">Transmembrane helix</keyword>
<feature type="transmembrane region" description="Helical" evidence="2">
    <location>
        <begin position="157"/>
        <end position="179"/>
    </location>
</feature>
<keyword evidence="2" id="KW-0472">Membrane</keyword>
<feature type="transmembrane region" description="Helical" evidence="2">
    <location>
        <begin position="115"/>
        <end position="137"/>
    </location>
</feature>
<evidence type="ECO:0000256" key="2">
    <source>
        <dbReference type="SAM" id="Phobius"/>
    </source>
</evidence>
<protein>
    <recommendedName>
        <fullName evidence="5">Integral membrane protein</fullName>
    </recommendedName>
</protein>
<feature type="transmembrane region" description="Helical" evidence="2">
    <location>
        <begin position="77"/>
        <end position="94"/>
    </location>
</feature>
<keyword evidence="2" id="KW-0812">Transmembrane</keyword>
<keyword evidence="4" id="KW-1185">Reference proteome</keyword>
<feature type="region of interest" description="Disordered" evidence="1">
    <location>
        <begin position="195"/>
        <end position="215"/>
    </location>
</feature>
<accession>A0A1Y2HA08</accession>
<feature type="transmembrane region" description="Helical" evidence="2">
    <location>
        <begin position="47"/>
        <end position="65"/>
    </location>
</feature>
<evidence type="ECO:0000313" key="3">
    <source>
        <dbReference type="EMBL" id="ORZ31430.1"/>
    </source>
</evidence>
<evidence type="ECO:0008006" key="5">
    <source>
        <dbReference type="Google" id="ProtNLM"/>
    </source>
</evidence>
<dbReference type="AlphaFoldDB" id="A0A1Y2HA08"/>
<reference evidence="3 4" key="1">
    <citation type="submission" date="2016-07" db="EMBL/GenBank/DDBJ databases">
        <title>Pervasive Adenine N6-methylation of Active Genes in Fungi.</title>
        <authorList>
            <consortium name="DOE Joint Genome Institute"/>
            <person name="Mondo S.J."/>
            <person name="Dannebaum R.O."/>
            <person name="Kuo R.C."/>
            <person name="Labutti K."/>
            <person name="Haridas S."/>
            <person name="Kuo A."/>
            <person name="Salamov A."/>
            <person name="Ahrendt S.R."/>
            <person name="Lipzen A."/>
            <person name="Sullivan W."/>
            <person name="Andreopoulos W.B."/>
            <person name="Clum A."/>
            <person name="Lindquist E."/>
            <person name="Daum C."/>
            <person name="Ramamoorthy G.K."/>
            <person name="Gryganskyi A."/>
            <person name="Culley D."/>
            <person name="Magnuson J.K."/>
            <person name="James T.Y."/>
            <person name="O'Malley M.A."/>
            <person name="Stajich J.E."/>
            <person name="Spatafora J.W."/>
            <person name="Visel A."/>
            <person name="Grigoriev I.V."/>
        </authorList>
    </citation>
    <scope>NUCLEOTIDE SEQUENCE [LARGE SCALE GENOMIC DNA]</scope>
    <source>
        <strain evidence="3 4">PL171</strain>
    </source>
</reference>
<feature type="compositionally biased region" description="Basic residues" evidence="1">
    <location>
        <begin position="206"/>
        <end position="215"/>
    </location>
</feature>
<sequence length="215" mass="24277">MPTEYYELSDPGVKAANTFSTVVTCILFAFSAKLATTTKTAFDTCSVLMVLPILLSDCSYWLTIAKVIPVPMNEPPRTMSLVLTCGLACALCCHRFRVFARAGLADWYTPRRSRLLVAFILVHTFISMCIMSISYWLQREHYPTGFPSSPFRKATQLAQFGVNMPIHLAFTFMTFRIVWDIREAVIRRKSVQNTVAGKGSGGKATRSQRFHQTRR</sequence>
<organism evidence="3 4">
    <name type="scientific">Catenaria anguillulae PL171</name>
    <dbReference type="NCBI Taxonomy" id="765915"/>
    <lineage>
        <taxon>Eukaryota</taxon>
        <taxon>Fungi</taxon>
        <taxon>Fungi incertae sedis</taxon>
        <taxon>Blastocladiomycota</taxon>
        <taxon>Blastocladiomycetes</taxon>
        <taxon>Blastocladiales</taxon>
        <taxon>Catenariaceae</taxon>
        <taxon>Catenaria</taxon>
    </lineage>
</organism>
<evidence type="ECO:0000256" key="1">
    <source>
        <dbReference type="SAM" id="MobiDB-lite"/>
    </source>
</evidence>
<dbReference type="Proteomes" id="UP000193411">
    <property type="component" value="Unassembled WGS sequence"/>
</dbReference>
<dbReference type="EMBL" id="MCFL01000060">
    <property type="protein sequence ID" value="ORZ31430.1"/>
    <property type="molecule type" value="Genomic_DNA"/>
</dbReference>
<proteinExistence type="predicted"/>
<dbReference type="OrthoDB" id="10668317at2759"/>
<comment type="caution">
    <text evidence="3">The sequence shown here is derived from an EMBL/GenBank/DDBJ whole genome shotgun (WGS) entry which is preliminary data.</text>
</comment>
<evidence type="ECO:0000313" key="4">
    <source>
        <dbReference type="Proteomes" id="UP000193411"/>
    </source>
</evidence>
<name>A0A1Y2HA08_9FUNG</name>